<reference evidence="9" key="1">
    <citation type="submission" date="2022-01" db="EMBL/GenBank/DDBJ databases">
        <authorList>
            <person name="King R."/>
        </authorList>
    </citation>
    <scope>NUCLEOTIDE SEQUENCE</scope>
</reference>
<protein>
    <recommendedName>
        <fullName evidence="3 8">folate gamma-glutamyl hydrolase</fullName>
        <ecNumber evidence="3 8">3.4.19.9</ecNumber>
    </recommendedName>
</protein>
<dbReference type="PANTHER" id="PTHR11315:SF0">
    <property type="entry name" value="FOLATE GAMMA-GLUTAMYL HYDROLASE"/>
    <property type="match status" value="1"/>
</dbReference>
<evidence type="ECO:0000256" key="3">
    <source>
        <dbReference type="ARBA" id="ARBA00012886"/>
    </source>
</evidence>
<proteinExistence type="inferred from homology"/>
<dbReference type="PROSITE" id="PS51273">
    <property type="entry name" value="GATASE_TYPE_1"/>
    <property type="match status" value="1"/>
</dbReference>
<dbReference type="GO" id="GO:0034722">
    <property type="term" value="F:gamma-glutamyl-peptidase activity"/>
    <property type="evidence" value="ECO:0007669"/>
    <property type="project" value="UniProtKB-UniRule"/>
</dbReference>
<dbReference type="AlphaFoldDB" id="A0A9P0MTP4"/>
<dbReference type="GO" id="GO:0046900">
    <property type="term" value="P:tetrahydrofolylpolyglutamate metabolic process"/>
    <property type="evidence" value="ECO:0007669"/>
    <property type="project" value="TreeGrafter"/>
</dbReference>
<keyword evidence="5" id="KW-0732">Signal</keyword>
<dbReference type="Gene3D" id="3.40.50.880">
    <property type="match status" value="1"/>
</dbReference>
<comment type="similarity">
    <text evidence="2">Belongs to the peptidase C26 family.</text>
</comment>
<feature type="active site" description="Nucleophile" evidence="7 8">
    <location>
        <position position="120"/>
    </location>
</feature>
<comment type="catalytic activity">
    <reaction evidence="8">
        <text>(6S)-5,6,7,8-tetrahydrofolyl-(gamma-L-Glu)(n) + (n-1) H2O = (6S)-5,6,7,8-tetrahydrofolate + (n-1) L-glutamate</text>
        <dbReference type="Rhea" id="RHEA:56784"/>
        <dbReference type="Rhea" id="RHEA-COMP:14738"/>
        <dbReference type="ChEBI" id="CHEBI:15377"/>
        <dbReference type="ChEBI" id="CHEBI:29985"/>
        <dbReference type="ChEBI" id="CHEBI:57453"/>
        <dbReference type="ChEBI" id="CHEBI:141005"/>
        <dbReference type="EC" id="3.4.19.9"/>
    </reaction>
</comment>
<evidence type="ECO:0000256" key="1">
    <source>
        <dbReference type="ARBA" id="ARBA00004239"/>
    </source>
</evidence>
<evidence type="ECO:0000313" key="10">
    <source>
        <dbReference type="Proteomes" id="UP001152798"/>
    </source>
</evidence>
<dbReference type="PROSITE" id="PS51275">
    <property type="entry name" value="PEPTIDASE_C26_GGH"/>
    <property type="match status" value="1"/>
</dbReference>
<sequence>MMQQENERPIVGILAQEVSDIISKKYPYSKSYIAASYVKAVEGSGARVIPIFINKNEAYYRDIIRSINGLVLPGGNVWFYEFDDKTPKENGYLRASEILYEEIKKRNKENKENFPILGICLGLEVMLFIEADKKECRDTCRPNHSIMSLDLCLGYDESRLFKNMNETEKNIVDILQKPMHYFSHQFYISHEVMKNKFNNDWKIISTTKLENQNTLIIAIAESKNFPFIGLQFHPEKIYEWSTKQKRNHSQEAVTACRYFFDWLIKESKKNKNKFDNSDLENALLISNYHKTFTSGRLNFDELYLFDENNSTQILIKQTSLIHCVI</sequence>
<dbReference type="InterPro" id="IPR011697">
    <property type="entry name" value="Peptidase_C26"/>
</dbReference>
<organism evidence="9 10">
    <name type="scientific">Nezara viridula</name>
    <name type="common">Southern green stink bug</name>
    <name type="synonym">Cimex viridulus</name>
    <dbReference type="NCBI Taxonomy" id="85310"/>
    <lineage>
        <taxon>Eukaryota</taxon>
        <taxon>Metazoa</taxon>
        <taxon>Ecdysozoa</taxon>
        <taxon>Arthropoda</taxon>
        <taxon>Hexapoda</taxon>
        <taxon>Insecta</taxon>
        <taxon>Pterygota</taxon>
        <taxon>Neoptera</taxon>
        <taxon>Paraneoptera</taxon>
        <taxon>Hemiptera</taxon>
        <taxon>Heteroptera</taxon>
        <taxon>Panheteroptera</taxon>
        <taxon>Pentatomomorpha</taxon>
        <taxon>Pentatomoidea</taxon>
        <taxon>Pentatomidae</taxon>
        <taxon>Pentatominae</taxon>
        <taxon>Nezara</taxon>
    </lineage>
</organism>
<dbReference type="GO" id="GO:0005773">
    <property type="term" value="C:vacuole"/>
    <property type="evidence" value="ECO:0007669"/>
    <property type="project" value="TreeGrafter"/>
</dbReference>
<dbReference type="SUPFAM" id="SSF52317">
    <property type="entry name" value="Class I glutamine amidotransferase-like"/>
    <property type="match status" value="1"/>
</dbReference>
<comment type="subcellular location">
    <subcellularLocation>
        <location evidence="1">Secreted</location>
        <location evidence="1">Extracellular space</location>
    </subcellularLocation>
</comment>
<evidence type="ECO:0000256" key="4">
    <source>
        <dbReference type="ARBA" id="ARBA00022525"/>
    </source>
</evidence>
<dbReference type="EMBL" id="OV725081">
    <property type="protein sequence ID" value="CAH1402207.1"/>
    <property type="molecule type" value="Genomic_DNA"/>
</dbReference>
<dbReference type="OrthoDB" id="64220at2759"/>
<dbReference type="Proteomes" id="UP001152798">
    <property type="component" value="Chromosome 5"/>
</dbReference>
<evidence type="ECO:0000256" key="5">
    <source>
        <dbReference type="ARBA" id="ARBA00022729"/>
    </source>
</evidence>
<dbReference type="PANTHER" id="PTHR11315">
    <property type="entry name" value="PROTEASE FAMILY C26 GAMMA-GLUTAMYL HYDROLASE"/>
    <property type="match status" value="1"/>
</dbReference>
<name>A0A9P0MTP4_NEZVI</name>
<evidence type="ECO:0000313" key="9">
    <source>
        <dbReference type="EMBL" id="CAH1402207.1"/>
    </source>
</evidence>
<feature type="active site" evidence="8">
    <location>
        <position position="233"/>
    </location>
</feature>
<gene>
    <name evidence="9" type="ORF">NEZAVI_LOCUS11076</name>
</gene>
<keyword evidence="6 8" id="KW-0378">Hydrolase</keyword>
<keyword evidence="10" id="KW-1185">Reference proteome</keyword>
<dbReference type="GO" id="GO:0005576">
    <property type="term" value="C:extracellular region"/>
    <property type="evidence" value="ECO:0007669"/>
    <property type="project" value="UniProtKB-SubCell"/>
</dbReference>
<keyword evidence="4" id="KW-0964">Secreted</keyword>
<evidence type="ECO:0000256" key="2">
    <source>
        <dbReference type="ARBA" id="ARBA00011083"/>
    </source>
</evidence>
<dbReference type="Pfam" id="PF07722">
    <property type="entry name" value="Peptidase_C26"/>
    <property type="match status" value="1"/>
</dbReference>
<evidence type="ECO:0000256" key="7">
    <source>
        <dbReference type="PIRSR" id="PIRSR615527-1"/>
    </source>
</evidence>
<accession>A0A9P0MTP4</accession>
<evidence type="ECO:0000256" key="8">
    <source>
        <dbReference type="PROSITE-ProRule" id="PRU00607"/>
    </source>
</evidence>
<dbReference type="EC" id="3.4.19.9" evidence="3 8"/>
<dbReference type="InterPro" id="IPR015527">
    <property type="entry name" value="Pept_C26_g-glut_hydrolase"/>
</dbReference>
<evidence type="ECO:0000256" key="6">
    <source>
        <dbReference type="ARBA" id="ARBA00022801"/>
    </source>
</evidence>
<dbReference type="InterPro" id="IPR029062">
    <property type="entry name" value="Class_I_gatase-like"/>
</dbReference>
<feature type="active site" description="Proton donor" evidence="7">
    <location>
        <position position="233"/>
    </location>
</feature>